<evidence type="ECO:0000256" key="1">
    <source>
        <dbReference type="ARBA" id="ARBA00004370"/>
    </source>
</evidence>
<dbReference type="PANTHER" id="PTHR23360:SF67">
    <property type="entry name" value="G-PROTEIN COUPLED RECEPTORS FAMILY 1 PROFILE DOMAIN-CONTAINING PROTEIN"/>
    <property type="match status" value="1"/>
</dbReference>
<evidence type="ECO:0000256" key="2">
    <source>
        <dbReference type="ARBA" id="ARBA00022692"/>
    </source>
</evidence>
<reference evidence="7" key="1">
    <citation type="submission" date="2022-11" db="EMBL/GenBank/DDBJ databases">
        <authorList>
            <person name="Kikuchi T."/>
        </authorList>
    </citation>
    <scope>NUCLEOTIDE SEQUENCE</scope>
    <source>
        <strain evidence="7">PS1010</strain>
    </source>
</reference>
<feature type="domain" description="G-protein coupled receptors family 1 profile" evidence="6">
    <location>
        <begin position="23"/>
        <end position="220"/>
    </location>
</feature>
<evidence type="ECO:0000256" key="4">
    <source>
        <dbReference type="ARBA" id="ARBA00023136"/>
    </source>
</evidence>
<dbReference type="EMBL" id="CANHGI010000005">
    <property type="protein sequence ID" value="CAI5453202.1"/>
    <property type="molecule type" value="Genomic_DNA"/>
</dbReference>
<dbReference type="GO" id="GO:0004930">
    <property type="term" value="F:G protein-coupled receptor activity"/>
    <property type="evidence" value="ECO:0007669"/>
    <property type="project" value="InterPro"/>
</dbReference>
<dbReference type="InterPro" id="IPR047130">
    <property type="entry name" value="7TM_GPCR_Srsx_nematod"/>
</dbReference>
<evidence type="ECO:0000313" key="8">
    <source>
        <dbReference type="Proteomes" id="UP001152747"/>
    </source>
</evidence>
<protein>
    <recommendedName>
        <fullName evidence="6">G-protein coupled receptors family 1 profile domain-containing protein</fullName>
    </recommendedName>
</protein>
<keyword evidence="8" id="KW-1185">Reference proteome</keyword>
<dbReference type="OrthoDB" id="5869912at2759"/>
<evidence type="ECO:0000256" key="3">
    <source>
        <dbReference type="ARBA" id="ARBA00022989"/>
    </source>
</evidence>
<dbReference type="SUPFAM" id="SSF81321">
    <property type="entry name" value="Family A G protein-coupled receptor-like"/>
    <property type="match status" value="1"/>
</dbReference>
<dbReference type="Proteomes" id="UP001152747">
    <property type="component" value="Unassembled WGS sequence"/>
</dbReference>
<organism evidence="7 8">
    <name type="scientific">Caenorhabditis angaria</name>
    <dbReference type="NCBI Taxonomy" id="860376"/>
    <lineage>
        <taxon>Eukaryota</taxon>
        <taxon>Metazoa</taxon>
        <taxon>Ecdysozoa</taxon>
        <taxon>Nematoda</taxon>
        <taxon>Chromadorea</taxon>
        <taxon>Rhabditida</taxon>
        <taxon>Rhabditina</taxon>
        <taxon>Rhabditomorpha</taxon>
        <taxon>Rhabditoidea</taxon>
        <taxon>Rhabditidae</taxon>
        <taxon>Peloderinae</taxon>
        <taxon>Caenorhabditis</taxon>
    </lineage>
</organism>
<feature type="transmembrane region" description="Helical" evidence="5">
    <location>
        <begin position="41"/>
        <end position="68"/>
    </location>
</feature>
<comment type="subcellular location">
    <subcellularLocation>
        <location evidence="1">Membrane</location>
    </subcellularLocation>
</comment>
<dbReference type="PANTHER" id="PTHR23360">
    <property type="entry name" value="G-PROTEIN COUPLED RECEPTORS FAMILY 1 PROFILE DOMAIN-CONTAINING PROTEIN-RELATED"/>
    <property type="match status" value="1"/>
</dbReference>
<keyword evidence="2 5" id="KW-0812">Transmembrane</keyword>
<proteinExistence type="predicted"/>
<dbReference type="SMART" id="SM01381">
    <property type="entry name" value="7TM_GPCR_Srsx"/>
    <property type="match status" value="1"/>
</dbReference>
<keyword evidence="4 5" id="KW-0472">Membrane</keyword>
<feature type="transmembrane region" description="Helical" evidence="5">
    <location>
        <begin position="88"/>
        <end position="111"/>
    </location>
</feature>
<dbReference type="InterPro" id="IPR017452">
    <property type="entry name" value="GPCR_Rhodpsn_7TM"/>
</dbReference>
<accession>A0A9P1IZW2</accession>
<dbReference type="AlphaFoldDB" id="A0A9P1IZW2"/>
<feature type="transmembrane region" description="Helical" evidence="5">
    <location>
        <begin position="123"/>
        <end position="147"/>
    </location>
</feature>
<name>A0A9P1IZW2_9PELO</name>
<dbReference type="GO" id="GO:0016020">
    <property type="term" value="C:membrane"/>
    <property type="evidence" value="ECO:0007669"/>
    <property type="project" value="UniProtKB-SubCell"/>
</dbReference>
<evidence type="ECO:0000259" key="6">
    <source>
        <dbReference type="PROSITE" id="PS50262"/>
    </source>
</evidence>
<dbReference type="InterPro" id="IPR000276">
    <property type="entry name" value="GPCR_Rhodpsn"/>
</dbReference>
<feature type="transmembrane region" description="Helical" evidence="5">
    <location>
        <begin position="167"/>
        <end position="193"/>
    </location>
</feature>
<sequence>MFAWYLFPVIFCISIFQFIGHFGNFNLILLHYRLPNLRTNYGILLTILTICQSICLLFENINLFYAIYGIILGHPIYRDSCFYAMFPYVFFNPLQQGIVTMIAIDFLLCVIFPIRYRSFHQPFYLTLLLIPPAAHGLYLVIFGFLLIDKAELKLCNPPSSINPQINSINYNISLCTCSITVIAYCISFFLIYLKTRQRSRVDIESKTLKSLSVIVIVFIITRFLGIFAINIMQIMNFSTGSIIAMQNFLVIPALIGFSQNFYVCYFRSKEYRGMFDKQLWPILKYFKKTNYAHPTTRATTTISQANKLPKINS</sequence>
<evidence type="ECO:0000313" key="7">
    <source>
        <dbReference type="EMBL" id="CAI5453202.1"/>
    </source>
</evidence>
<feature type="transmembrane region" description="Helical" evidence="5">
    <location>
        <begin position="6"/>
        <end position="29"/>
    </location>
</feature>
<feature type="transmembrane region" description="Helical" evidence="5">
    <location>
        <begin position="213"/>
        <end position="235"/>
    </location>
</feature>
<comment type="caution">
    <text evidence="7">The sequence shown here is derived from an EMBL/GenBank/DDBJ whole genome shotgun (WGS) entry which is preliminary data.</text>
</comment>
<keyword evidence="3 5" id="KW-1133">Transmembrane helix</keyword>
<dbReference type="Gene3D" id="1.20.1070.10">
    <property type="entry name" value="Rhodopsin 7-helix transmembrane proteins"/>
    <property type="match status" value="1"/>
</dbReference>
<dbReference type="Pfam" id="PF10320">
    <property type="entry name" value="7TM_GPCR_Srsx"/>
    <property type="match status" value="1"/>
</dbReference>
<dbReference type="PROSITE" id="PS50262">
    <property type="entry name" value="G_PROTEIN_RECEP_F1_2"/>
    <property type="match status" value="1"/>
</dbReference>
<feature type="transmembrane region" description="Helical" evidence="5">
    <location>
        <begin position="241"/>
        <end position="265"/>
    </location>
</feature>
<gene>
    <name evidence="7" type="ORF">CAMP_LOCUS15839</name>
</gene>
<evidence type="ECO:0000256" key="5">
    <source>
        <dbReference type="SAM" id="Phobius"/>
    </source>
</evidence>
<dbReference type="InterPro" id="IPR019424">
    <property type="entry name" value="7TM_GPCR_Srsx"/>
</dbReference>